<evidence type="ECO:0000313" key="2">
    <source>
        <dbReference type="EnsemblPlants" id="Bra016104.1-P"/>
    </source>
</evidence>
<protein>
    <submittedName>
        <fullName evidence="2">Uncharacterized protein</fullName>
    </submittedName>
</protein>
<proteinExistence type="predicted"/>
<feature type="region of interest" description="Disordered" evidence="1">
    <location>
        <begin position="1"/>
        <end position="138"/>
    </location>
</feature>
<keyword evidence="3" id="KW-1185">Reference proteome</keyword>
<feature type="compositionally biased region" description="Basic residues" evidence="1">
    <location>
        <begin position="95"/>
        <end position="105"/>
    </location>
</feature>
<dbReference type="EnsemblPlants" id="Bra016104.1">
    <property type="protein sequence ID" value="Bra016104.1-P"/>
    <property type="gene ID" value="Bra016104"/>
</dbReference>
<evidence type="ECO:0000256" key="1">
    <source>
        <dbReference type="SAM" id="MobiDB-lite"/>
    </source>
</evidence>
<dbReference type="AlphaFoldDB" id="M4DHX7"/>
<evidence type="ECO:0000313" key="3">
    <source>
        <dbReference type="Proteomes" id="UP000011750"/>
    </source>
</evidence>
<sequence>MPSFSDNAKRETRPTRRLTVQHAPPCSEKDVFVTGKFPVTVHQTETDPDAGRSRPQATPATEKPRPDSSAPDLKRRHTSPSTKNNAGDEKETQTKKRKWKRRSGGRVKEAAAAGEDSRLGFSVWFKREGGEKEGGERL</sequence>
<dbReference type="Proteomes" id="UP000011750">
    <property type="component" value="Chromosome A07"/>
</dbReference>
<feature type="compositionally biased region" description="Basic and acidic residues" evidence="1">
    <location>
        <begin position="125"/>
        <end position="138"/>
    </location>
</feature>
<name>M4DHX7_BRACM</name>
<dbReference type="Gramene" id="Bra016104.1">
    <property type="protein sequence ID" value="Bra016104.1-P"/>
    <property type="gene ID" value="Bra016104"/>
</dbReference>
<organism evidence="2 3">
    <name type="scientific">Brassica campestris</name>
    <name type="common">Field mustard</name>
    <dbReference type="NCBI Taxonomy" id="3711"/>
    <lineage>
        <taxon>Eukaryota</taxon>
        <taxon>Viridiplantae</taxon>
        <taxon>Streptophyta</taxon>
        <taxon>Embryophyta</taxon>
        <taxon>Tracheophyta</taxon>
        <taxon>Spermatophyta</taxon>
        <taxon>Magnoliopsida</taxon>
        <taxon>eudicotyledons</taxon>
        <taxon>Gunneridae</taxon>
        <taxon>Pentapetalae</taxon>
        <taxon>rosids</taxon>
        <taxon>malvids</taxon>
        <taxon>Brassicales</taxon>
        <taxon>Brassicaceae</taxon>
        <taxon>Brassiceae</taxon>
        <taxon>Brassica</taxon>
    </lineage>
</organism>
<reference evidence="2 3" key="1">
    <citation type="journal article" date="2011" name="Nat. Genet.">
        <title>The genome of the mesopolyploid crop species Brassica rapa.</title>
        <authorList>
            <consortium name="Brassica rapa Genome Sequencing Project Consortium"/>
            <person name="Wang X."/>
            <person name="Wang H."/>
            <person name="Wang J."/>
            <person name="Sun R."/>
            <person name="Wu J."/>
            <person name="Liu S."/>
            <person name="Bai Y."/>
            <person name="Mun J.H."/>
            <person name="Bancroft I."/>
            <person name="Cheng F."/>
            <person name="Huang S."/>
            <person name="Li X."/>
            <person name="Hua W."/>
            <person name="Wang J."/>
            <person name="Wang X."/>
            <person name="Freeling M."/>
            <person name="Pires J.C."/>
            <person name="Paterson A.H."/>
            <person name="Chalhoub B."/>
            <person name="Wang B."/>
            <person name="Hayward A."/>
            <person name="Sharpe A.G."/>
            <person name="Park B.S."/>
            <person name="Weisshaar B."/>
            <person name="Liu B."/>
            <person name="Li B."/>
            <person name="Liu B."/>
            <person name="Tong C."/>
            <person name="Song C."/>
            <person name="Duran C."/>
            <person name="Peng C."/>
            <person name="Geng C."/>
            <person name="Koh C."/>
            <person name="Lin C."/>
            <person name="Edwards D."/>
            <person name="Mu D."/>
            <person name="Shen D."/>
            <person name="Soumpourou E."/>
            <person name="Li F."/>
            <person name="Fraser F."/>
            <person name="Conant G."/>
            <person name="Lassalle G."/>
            <person name="King G.J."/>
            <person name="Bonnema G."/>
            <person name="Tang H."/>
            <person name="Wang H."/>
            <person name="Belcram H."/>
            <person name="Zhou H."/>
            <person name="Hirakawa H."/>
            <person name="Abe H."/>
            <person name="Guo H."/>
            <person name="Wang H."/>
            <person name="Jin H."/>
            <person name="Parkin I.A."/>
            <person name="Batley J."/>
            <person name="Kim J.S."/>
            <person name="Just J."/>
            <person name="Li J."/>
            <person name="Xu J."/>
            <person name="Deng J."/>
            <person name="Kim J.A."/>
            <person name="Li J."/>
            <person name="Yu J."/>
            <person name="Meng J."/>
            <person name="Wang J."/>
            <person name="Min J."/>
            <person name="Poulain J."/>
            <person name="Wang J."/>
            <person name="Hatakeyama K."/>
            <person name="Wu K."/>
            <person name="Wang L."/>
            <person name="Fang L."/>
            <person name="Trick M."/>
            <person name="Links M.G."/>
            <person name="Zhao M."/>
            <person name="Jin M."/>
            <person name="Ramchiary N."/>
            <person name="Drou N."/>
            <person name="Berkman P.J."/>
            <person name="Cai Q."/>
            <person name="Huang Q."/>
            <person name="Li R."/>
            <person name="Tabata S."/>
            <person name="Cheng S."/>
            <person name="Zhang S."/>
            <person name="Zhang S."/>
            <person name="Huang S."/>
            <person name="Sato S."/>
            <person name="Sun S."/>
            <person name="Kwon S.J."/>
            <person name="Choi S.R."/>
            <person name="Lee T.H."/>
            <person name="Fan W."/>
            <person name="Zhao X."/>
            <person name="Tan X."/>
            <person name="Xu X."/>
            <person name="Wang Y."/>
            <person name="Qiu Y."/>
            <person name="Yin Y."/>
            <person name="Li Y."/>
            <person name="Du Y."/>
            <person name="Liao Y."/>
            <person name="Lim Y."/>
            <person name="Narusaka Y."/>
            <person name="Wang Y."/>
            <person name="Wang Z."/>
            <person name="Li Z."/>
            <person name="Wang Z."/>
            <person name="Xiong Z."/>
            <person name="Zhang Z."/>
        </authorList>
    </citation>
    <scope>NUCLEOTIDE SEQUENCE [LARGE SCALE GENOMIC DNA]</scope>
    <source>
        <strain evidence="2 3">cv. Chiifu-401-42</strain>
    </source>
</reference>
<reference evidence="2 3" key="2">
    <citation type="journal article" date="2018" name="Hortic Res">
        <title>Improved Brassica rapa reference genome by single-molecule sequencing and chromosome conformation capture technologies.</title>
        <authorList>
            <person name="Zhang L."/>
            <person name="Cai X."/>
            <person name="Wu J."/>
            <person name="Liu M."/>
            <person name="Grob S."/>
            <person name="Cheng F."/>
            <person name="Liang J."/>
            <person name="Cai C."/>
            <person name="Liu Z."/>
            <person name="Liu B."/>
            <person name="Wang F."/>
            <person name="Li S."/>
            <person name="Liu F."/>
            <person name="Li X."/>
            <person name="Cheng L."/>
            <person name="Yang W."/>
            <person name="Li M.H."/>
            <person name="Grossniklaus U."/>
            <person name="Zheng H."/>
            <person name="Wang X."/>
        </authorList>
    </citation>
    <scope>NUCLEOTIDE SEQUENCE [LARGE SCALE GENOMIC DNA]</scope>
    <source>
        <strain evidence="2 3">cv. Chiifu-401-42</strain>
    </source>
</reference>
<accession>M4DHX7</accession>
<dbReference type="HOGENOM" id="CLU_1858084_0_0_1"/>
<reference evidence="2" key="3">
    <citation type="submission" date="2023-03" db="UniProtKB">
        <authorList>
            <consortium name="EnsemblPlants"/>
        </authorList>
    </citation>
    <scope>IDENTIFICATION</scope>
    <source>
        <strain evidence="2">cv. Chiifu-401-42</strain>
    </source>
</reference>
<dbReference type="InParanoid" id="M4DHX7"/>
<dbReference type="OMA" id="HAPPCSE"/>